<keyword evidence="3" id="KW-0067">ATP-binding</keyword>
<dbReference type="PANTHER" id="PTHR47396">
    <property type="entry name" value="TYPE I RESTRICTION ENZYME ECOKI R PROTEIN"/>
    <property type="match status" value="1"/>
</dbReference>
<feature type="region of interest" description="Disordered" evidence="1">
    <location>
        <begin position="458"/>
        <end position="538"/>
    </location>
</feature>
<gene>
    <name evidence="3" type="ORF">FYJ51_07780</name>
</gene>
<dbReference type="PROSITE" id="PS51192">
    <property type="entry name" value="HELICASE_ATP_BIND_1"/>
    <property type="match status" value="1"/>
</dbReference>
<keyword evidence="3" id="KW-0347">Helicase</keyword>
<dbReference type="InterPro" id="IPR050742">
    <property type="entry name" value="Helicase_Restrict-Modif_Enz"/>
</dbReference>
<dbReference type="EMBL" id="VUMN01000017">
    <property type="protein sequence ID" value="MSS58806.1"/>
    <property type="molecule type" value="Genomic_DNA"/>
</dbReference>
<protein>
    <submittedName>
        <fullName evidence="3">DEAD/DEAH box helicase</fullName>
    </submittedName>
</protein>
<keyword evidence="3" id="KW-0378">Hydrolase</keyword>
<organism evidence="3 4">
    <name type="scientific">Stecheria intestinalis</name>
    <dbReference type="NCBI Taxonomy" id="2606630"/>
    <lineage>
        <taxon>Bacteria</taxon>
        <taxon>Bacillati</taxon>
        <taxon>Bacillota</taxon>
        <taxon>Erysipelotrichia</taxon>
        <taxon>Erysipelotrichales</taxon>
        <taxon>Erysipelotrichaceae</taxon>
        <taxon>Stecheria</taxon>
    </lineage>
</organism>
<dbReference type="RefSeq" id="WP_154504758.1">
    <property type="nucleotide sequence ID" value="NZ_VUMN01000017.1"/>
</dbReference>
<name>A0A7X2TGS9_9FIRM</name>
<evidence type="ECO:0000313" key="4">
    <source>
        <dbReference type="Proteomes" id="UP000461880"/>
    </source>
</evidence>
<evidence type="ECO:0000259" key="2">
    <source>
        <dbReference type="PROSITE" id="PS51192"/>
    </source>
</evidence>
<dbReference type="Proteomes" id="UP000461880">
    <property type="component" value="Unassembled WGS sequence"/>
</dbReference>
<dbReference type="PANTHER" id="PTHR47396:SF1">
    <property type="entry name" value="ATP-DEPENDENT HELICASE IRC3-RELATED"/>
    <property type="match status" value="1"/>
</dbReference>
<keyword evidence="3" id="KW-0547">Nucleotide-binding</keyword>
<dbReference type="GO" id="GO:0005829">
    <property type="term" value="C:cytosol"/>
    <property type="evidence" value="ECO:0007669"/>
    <property type="project" value="TreeGrafter"/>
</dbReference>
<accession>A0A7X2TGS9</accession>
<reference evidence="3 4" key="1">
    <citation type="submission" date="2019-08" db="EMBL/GenBank/DDBJ databases">
        <title>In-depth cultivation of the pig gut microbiome towards novel bacterial diversity and tailored functional studies.</title>
        <authorList>
            <person name="Wylensek D."/>
            <person name="Hitch T.C.A."/>
            <person name="Clavel T."/>
        </authorList>
    </citation>
    <scope>NUCLEOTIDE SEQUENCE [LARGE SCALE GENOMIC DNA]</scope>
    <source>
        <strain evidence="3 4">Oil+RF-744-GAM-WT-6</strain>
    </source>
</reference>
<sequence>MKDVLFEFQEKALKEMRQADTLAVMGYQKTQKPQVIALSAPTGSGKTNILISFIENTLFGDEIKPAEPNSVFIWLSDSPELNNQTRLKFEEKGDRLSPGSLVTIESTYDSEMLSPGHIYFINTQKLGRDKLLTKISDSRQYSIWETIQNTVNRNPRTYLIIDEAHKGTKNDREAREAQSIMQKFIVGSPEDGISPMPLIIGISATPQRFLKLVSATPSTIFRVPVAAEDVRESGLLKDRIFIKFPDSNQMPDMAMLQAAADDWKEKCDHWEWYSNYNEGTLVEPVLVIQVLDGTNNSVTATDLGACLKTIEERIGIRFKSGDVAHTFNDYGDLKADGIDIYYIEPSSIEERKSIKVVFFKMNLSTGWDCPRAETMMSFRRATDSTYIAQLLGRMIRTPLARRIPSDEVLNDVKLFLPHFDEHTVNDVVAALKETDGPDIPSEITTMKKTTILTANPIISIHSPSSQNIQEKDDSESQKGNSSSFGFHGPAVNVTNQPVTNHIEPKTSFVSEDGQSNPANSDGTVQEPEKPYCGSSSKLDDDLTIPPVITSDVSSTSEVKPIIPTFDRLQVIKAINISALSTYSVSKTKKKKASKSLFDLVNLLVLNGINTDAKDDAVDSLVDLIHASIQRMKEEGIFADLSKKATQFKLKTLKVDSAWNSEILSSLSDSMLTTTLDIDKKYEIANALLGTRSVGQTFLKKYGDLDDLDSSKIEVIVFTDNSECMSKYEYQCDRMFNELYDRSRISVSKASDNIRNRYNDIGALSATIKRGILNLPYDIDFPMYTKGEIFNDHLYADNNGQVRIDLNSWEHGLIKEEESQPDFVCWLRFVERKSWSILIPYEMNHEKRAAYPDMLIVRKHGFDDFLFDILEPHDPTRRDNLGKAKGFAKYAEENLSTEIGHLQLIRYEKGDDGHNHFLRLDLTKRETREKVLKANSNDEIDSIFASNGFYIQ</sequence>
<evidence type="ECO:0000313" key="3">
    <source>
        <dbReference type="EMBL" id="MSS58806.1"/>
    </source>
</evidence>
<dbReference type="GO" id="GO:0003677">
    <property type="term" value="F:DNA binding"/>
    <property type="evidence" value="ECO:0007669"/>
    <property type="project" value="InterPro"/>
</dbReference>
<dbReference type="GO" id="GO:0005524">
    <property type="term" value="F:ATP binding"/>
    <property type="evidence" value="ECO:0007669"/>
    <property type="project" value="InterPro"/>
</dbReference>
<dbReference type="GO" id="GO:0016787">
    <property type="term" value="F:hydrolase activity"/>
    <property type="evidence" value="ECO:0007669"/>
    <property type="project" value="InterPro"/>
</dbReference>
<keyword evidence="4" id="KW-1185">Reference proteome</keyword>
<dbReference type="SUPFAM" id="SSF52540">
    <property type="entry name" value="P-loop containing nucleoside triphosphate hydrolases"/>
    <property type="match status" value="1"/>
</dbReference>
<feature type="domain" description="Helicase ATP-binding" evidence="2">
    <location>
        <begin position="27"/>
        <end position="224"/>
    </location>
</feature>
<dbReference type="AlphaFoldDB" id="A0A7X2TGS9"/>
<dbReference type="Gene3D" id="3.40.50.300">
    <property type="entry name" value="P-loop containing nucleotide triphosphate hydrolases"/>
    <property type="match status" value="1"/>
</dbReference>
<comment type="caution">
    <text evidence="3">The sequence shown here is derived from an EMBL/GenBank/DDBJ whole genome shotgun (WGS) entry which is preliminary data.</text>
</comment>
<dbReference type="SMART" id="SM00487">
    <property type="entry name" value="DEXDc"/>
    <property type="match status" value="1"/>
</dbReference>
<dbReference type="GO" id="GO:0004386">
    <property type="term" value="F:helicase activity"/>
    <property type="evidence" value="ECO:0007669"/>
    <property type="project" value="UniProtKB-KW"/>
</dbReference>
<proteinExistence type="predicted"/>
<dbReference type="InterPro" id="IPR027417">
    <property type="entry name" value="P-loop_NTPase"/>
</dbReference>
<dbReference type="Pfam" id="PF04851">
    <property type="entry name" value="ResIII"/>
    <property type="match status" value="1"/>
</dbReference>
<evidence type="ECO:0000256" key="1">
    <source>
        <dbReference type="SAM" id="MobiDB-lite"/>
    </source>
</evidence>
<dbReference type="InterPro" id="IPR014001">
    <property type="entry name" value="Helicase_ATP-bd"/>
</dbReference>
<dbReference type="InterPro" id="IPR006935">
    <property type="entry name" value="Helicase/UvrB_N"/>
</dbReference>
<feature type="compositionally biased region" description="Polar residues" evidence="1">
    <location>
        <begin position="507"/>
        <end position="523"/>
    </location>
</feature>